<keyword evidence="6" id="KW-0472">Membrane</keyword>
<evidence type="ECO:0000256" key="6">
    <source>
        <dbReference type="ARBA" id="ARBA00023136"/>
    </source>
</evidence>
<evidence type="ECO:0000256" key="5">
    <source>
        <dbReference type="ARBA" id="ARBA00022989"/>
    </source>
</evidence>
<reference evidence="7 8" key="1">
    <citation type="submission" date="2018-11" db="EMBL/GenBank/DDBJ databases">
        <authorList>
            <consortium name="Pathogen Informatics"/>
        </authorList>
    </citation>
    <scope>NUCLEOTIDE SEQUENCE [LARGE SCALE GENOMIC DNA]</scope>
</reference>
<protein>
    <submittedName>
        <fullName evidence="7">Uncharacterized protein</fullName>
    </submittedName>
</protein>
<dbReference type="PANTHER" id="PTHR42758:SF2">
    <property type="entry name" value="PHOSPHATIDYLGLYCEROL PHOSPHOLIPASE C"/>
    <property type="match status" value="1"/>
</dbReference>
<dbReference type="PANTHER" id="PTHR42758">
    <property type="entry name" value="PHOSPHATIDYLGLYCEROL PHOSPHOLIPASE C"/>
    <property type="match status" value="1"/>
</dbReference>
<evidence type="ECO:0000256" key="3">
    <source>
        <dbReference type="ARBA" id="ARBA00022692"/>
    </source>
</evidence>
<proteinExistence type="inferred from homology"/>
<comment type="similarity">
    <text evidence="2">Belongs to the glycerophosphoryl diester phosphodiesterase family.</text>
</comment>
<sequence length="168" mass="19814">MIKEFNREEITVWGGFSDIVNKKCRSENPRIPTFFPIKEVIRILFKYYLGLLPFLPIKDDFFEIPLIRHFFRMPNVVEYLTSWISTIPQFLRFGVPDDVILRRIVRLTDWLLRSPKLYAHLKARGIPVSFRPNELFPFPPNSQSSNQQTSYYCSSFTTRPTAQFLCGA</sequence>
<accession>A0A3P7R0M0</accession>
<evidence type="ECO:0000313" key="7">
    <source>
        <dbReference type="EMBL" id="VDN36736.1"/>
    </source>
</evidence>
<dbReference type="EMBL" id="UYRU01089441">
    <property type="protein sequence ID" value="VDN36736.1"/>
    <property type="molecule type" value="Genomic_DNA"/>
</dbReference>
<dbReference type="GO" id="GO:0004622">
    <property type="term" value="F:phosphatidylcholine lysophospholipase activity"/>
    <property type="evidence" value="ECO:0007669"/>
    <property type="project" value="TreeGrafter"/>
</dbReference>
<keyword evidence="3" id="KW-0812">Transmembrane</keyword>
<keyword evidence="4" id="KW-0378">Hydrolase</keyword>
<dbReference type="InterPro" id="IPR052271">
    <property type="entry name" value="GDPD-Related"/>
</dbReference>
<dbReference type="Proteomes" id="UP000281553">
    <property type="component" value="Unassembled WGS sequence"/>
</dbReference>
<comment type="subcellular location">
    <subcellularLocation>
        <location evidence="1">Membrane</location>
    </subcellularLocation>
</comment>
<dbReference type="OrthoDB" id="1058301at2759"/>
<evidence type="ECO:0000256" key="2">
    <source>
        <dbReference type="ARBA" id="ARBA00007277"/>
    </source>
</evidence>
<gene>
    <name evidence="7" type="ORF">DILT_LOCUS17116</name>
</gene>
<dbReference type="GO" id="GO:0005789">
    <property type="term" value="C:endoplasmic reticulum membrane"/>
    <property type="evidence" value="ECO:0007669"/>
    <property type="project" value="TreeGrafter"/>
</dbReference>
<organism evidence="7 8">
    <name type="scientific">Dibothriocephalus latus</name>
    <name type="common">Fish tapeworm</name>
    <name type="synonym">Diphyllobothrium latum</name>
    <dbReference type="NCBI Taxonomy" id="60516"/>
    <lineage>
        <taxon>Eukaryota</taxon>
        <taxon>Metazoa</taxon>
        <taxon>Spiralia</taxon>
        <taxon>Lophotrochozoa</taxon>
        <taxon>Platyhelminthes</taxon>
        <taxon>Cestoda</taxon>
        <taxon>Eucestoda</taxon>
        <taxon>Diphyllobothriidea</taxon>
        <taxon>Diphyllobothriidae</taxon>
        <taxon>Dibothriocephalus</taxon>
    </lineage>
</organism>
<dbReference type="AlphaFoldDB" id="A0A3P7R0M0"/>
<name>A0A3P7R0M0_DIBLA</name>
<keyword evidence="5" id="KW-1133">Transmembrane helix</keyword>
<evidence type="ECO:0000256" key="1">
    <source>
        <dbReference type="ARBA" id="ARBA00004370"/>
    </source>
</evidence>
<keyword evidence="8" id="KW-1185">Reference proteome</keyword>
<dbReference type="GO" id="GO:0008081">
    <property type="term" value="F:phosphoric diester hydrolase activity"/>
    <property type="evidence" value="ECO:0007669"/>
    <property type="project" value="TreeGrafter"/>
</dbReference>
<evidence type="ECO:0000313" key="8">
    <source>
        <dbReference type="Proteomes" id="UP000281553"/>
    </source>
</evidence>
<dbReference type="GO" id="GO:0046475">
    <property type="term" value="P:glycerophospholipid catabolic process"/>
    <property type="evidence" value="ECO:0007669"/>
    <property type="project" value="TreeGrafter"/>
</dbReference>
<evidence type="ECO:0000256" key="4">
    <source>
        <dbReference type="ARBA" id="ARBA00022801"/>
    </source>
</evidence>